<dbReference type="Proteomes" id="UP001196413">
    <property type="component" value="Unassembled WGS sequence"/>
</dbReference>
<gene>
    <name evidence="1" type="ORF">KIN20_007651</name>
</gene>
<sequence length="88" mass="9743">MPTNISVEERDVSTYSSRPRFAGCLSRRGIPGWLVETQTTSHCPFRFPCAAAPSMTTPDCKTFATISSLARHFAVTKLINSNDMLTFL</sequence>
<evidence type="ECO:0000313" key="2">
    <source>
        <dbReference type="Proteomes" id="UP001196413"/>
    </source>
</evidence>
<organism evidence="1 2">
    <name type="scientific">Parelaphostrongylus tenuis</name>
    <name type="common">Meningeal worm</name>
    <dbReference type="NCBI Taxonomy" id="148309"/>
    <lineage>
        <taxon>Eukaryota</taxon>
        <taxon>Metazoa</taxon>
        <taxon>Ecdysozoa</taxon>
        <taxon>Nematoda</taxon>
        <taxon>Chromadorea</taxon>
        <taxon>Rhabditida</taxon>
        <taxon>Rhabditina</taxon>
        <taxon>Rhabditomorpha</taxon>
        <taxon>Strongyloidea</taxon>
        <taxon>Metastrongylidae</taxon>
        <taxon>Parelaphostrongylus</taxon>
    </lineage>
</organism>
<dbReference type="EMBL" id="JAHQIW010001110">
    <property type="protein sequence ID" value="KAJ1351575.1"/>
    <property type="molecule type" value="Genomic_DNA"/>
</dbReference>
<reference evidence="1" key="1">
    <citation type="submission" date="2021-06" db="EMBL/GenBank/DDBJ databases">
        <title>Parelaphostrongylus tenuis whole genome reference sequence.</title>
        <authorList>
            <person name="Garwood T.J."/>
            <person name="Larsen P.A."/>
            <person name="Fountain-Jones N.M."/>
            <person name="Garbe J.R."/>
            <person name="Macchietto M.G."/>
            <person name="Kania S.A."/>
            <person name="Gerhold R.W."/>
            <person name="Richards J.E."/>
            <person name="Wolf T.M."/>
        </authorList>
    </citation>
    <scope>NUCLEOTIDE SEQUENCE</scope>
    <source>
        <strain evidence="1">MNPRO001-30</strain>
        <tissue evidence="1">Meninges</tissue>
    </source>
</reference>
<evidence type="ECO:0000313" key="1">
    <source>
        <dbReference type="EMBL" id="KAJ1351575.1"/>
    </source>
</evidence>
<name>A0AAD5M5R9_PARTN</name>
<accession>A0AAD5M5R9</accession>
<proteinExistence type="predicted"/>
<dbReference type="AlphaFoldDB" id="A0AAD5M5R9"/>
<protein>
    <submittedName>
        <fullName evidence="1">Uncharacterized protein</fullName>
    </submittedName>
</protein>
<keyword evidence="2" id="KW-1185">Reference proteome</keyword>
<comment type="caution">
    <text evidence="1">The sequence shown here is derived from an EMBL/GenBank/DDBJ whole genome shotgun (WGS) entry which is preliminary data.</text>
</comment>